<proteinExistence type="predicted"/>
<evidence type="ECO:0000313" key="1">
    <source>
        <dbReference type="EMBL" id="KYO36708.1"/>
    </source>
</evidence>
<evidence type="ECO:0000313" key="2">
    <source>
        <dbReference type="Proteomes" id="UP000050525"/>
    </source>
</evidence>
<gene>
    <name evidence="1" type="ORF">Y1Q_0024374</name>
</gene>
<reference evidence="1 2" key="1">
    <citation type="journal article" date="2012" name="Genome Biol.">
        <title>Sequencing three crocodilian genomes to illuminate the evolution of archosaurs and amniotes.</title>
        <authorList>
            <person name="St John J.A."/>
            <person name="Braun E.L."/>
            <person name="Isberg S.R."/>
            <person name="Miles L.G."/>
            <person name="Chong A.Y."/>
            <person name="Gongora J."/>
            <person name="Dalzell P."/>
            <person name="Moran C."/>
            <person name="Bed'hom B."/>
            <person name="Abzhanov A."/>
            <person name="Burgess S.C."/>
            <person name="Cooksey A.M."/>
            <person name="Castoe T.A."/>
            <person name="Crawford N.G."/>
            <person name="Densmore L.D."/>
            <person name="Drew J.C."/>
            <person name="Edwards S.V."/>
            <person name="Faircloth B.C."/>
            <person name="Fujita M.K."/>
            <person name="Greenwold M.J."/>
            <person name="Hoffmann F.G."/>
            <person name="Howard J.M."/>
            <person name="Iguchi T."/>
            <person name="Janes D.E."/>
            <person name="Khan S.Y."/>
            <person name="Kohno S."/>
            <person name="de Koning A.J."/>
            <person name="Lance S.L."/>
            <person name="McCarthy F.M."/>
            <person name="McCormack J.E."/>
            <person name="Merchant M.E."/>
            <person name="Peterson D.G."/>
            <person name="Pollock D.D."/>
            <person name="Pourmand N."/>
            <person name="Raney B.J."/>
            <person name="Roessler K.A."/>
            <person name="Sanford J.R."/>
            <person name="Sawyer R.H."/>
            <person name="Schmidt C.J."/>
            <person name="Triplett E.W."/>
            <person name="Tuberville T.D."/>
            <person name="Venegas-Anaya M."/>
            <person name="Howard J.T."/>
            <person name="Jarvis E.D."/>
            <person name="Guillette L.J.Jr."/>
            <person name="Glenn T.C."/>
            <person name="Green R.E."/>
            <person name="Ray D.A."/>
        </authorList>
    </citation>
    <scope>NUCLEOTIDE SEQUENCE [LARGE SCALE GENOMIC DNA]</scope>
    <source>
        <strain evidence="1">KSC_2009_1</strain>
    </source>
</reference>
<dbReference type="EMBL" id="AKHW03002956">
    <property type="protein sequence ID" value="KYO36708.1"/>
    <property type="molecule type" value="Genomic_DNA"/>
</dbReference>
<organism evidence="1 2">
    <name type="scientific">Alligator mississippiensis</name>
    <name type="common">American alligator</name>
    <dbReference type="NCBI Taxonomy" id="8496"/>
    <lineage>
        <taxon>Eukaryota</taxon>
        <taxon>Metazoa</taxon>
        <taxon>Chordata</taxon>
        <taxon>Craniata</taxon>
        <taxon>Vertebrata</taxon>
        <taxon>Euteleostomi</taxon>
        <taxon>Archelosauria</taxon>
        <taxon>Archosauria</taxon>
        <taxon>Crocodylia</taxon>
        <taxon>Alligatoridae</taxon>
        <taxon>Alligatorinae</taxon>
        <taxon>Alligator</taxon>
    </lineage>
</organism>
<keyword evidence="2" id="KW-1185">Reference proteome</keyword>
<comment type="caution">
    <text evidence="1">The sequence shown here is derived from an EMBL/GenBank/DDBJ whole genome shotgun (WGS) entry which is preliminary data.</text>
</comment>
<dbReference type="AlphaFoldDB" id="A0A151NIT7"/>
<accession>A0A151NIT7</accession>
<dbReference type="Proteomes" id="UP000050525">
    <property type="component" value="Unassembled WGS sequence"/>
</dbReference>
<sequence length="157" mass="17685">MAGKFWGLIPGEYDPTSRPPEHTLWLALGAHTKAVKERLHEARWVQSGALTGKLQRDLPEVNDIAMQPAATAPPDVLSQNLKALTKIIDTQQQMMDQQQDWLHHSLATFKMPKMAQDDDLETYIEAIERHALMTRLDKGYWASQLGALIIVKAQAAY</sequence>
<protein>
    <submittedName>
        <fullName evidence="1">Uncharacterized protein</fullName>
    </submittedName>
</protein>
<name>A0A151NIT7_ALLMI</name>